<dbReference type="EMBL" id="JALKII010000001">
    <property type="protein sequence ID" value="MCK0536112.1"/>
    <property type="molecule type" value="Genomic_DNA"/>
</dbReference>
<feature type="domain" description="DUF4351" evidence="2">
    <location>
        <begin position="274"/>
        <end position="328"/>
    </location>
</feature>
<dbReference type="PANTHER" id="PTHR34611:SF2">
    <property type="entry name" value="INACTIVE RECOMBINATION-PROMOTING NUCLEASE-LIKE PROTEIN RPNE-RELATED"/>
    <property type="match status" value="1"/>
</dbReference>
<dbReference type="Pfam" id="PF04754">
    <property type="entry name" value="Transposase_31"/>
    <property type="match status" value="1"/>
</dbReference>
<sequence length="330" mass="38517">MDDHDHGYRLLFSHPQMVRDLLLGFVPGEWVQELDFSSLEKMNGSYVTDDLRSRHADAIWRVKWGGQWLYVYLLLEFQSTVDGFMPVRILSYTSLLYQDLIRQKALGERRKLPRVMPIVLYNGKARWRAPTRVSDLLESGPPGLEGFQPEQSFLLLDEGAFDLDALSPLHNLVAALFRLEHQRSLDELTEVLGLLVDWLKTPEQASLRRAFAEWLRRRLRHWVPEANISHMHDLQEVHDMTQSMVEIWKEKLRQQVVQEVLQEGRLEGLQEGRQEGRQEGEFSLLLRQLTRRFGPLPDADIARMKRAGLDELELWADRVLDAASLEDVFR</sequence>
<proteinExistence type="predicted"/>
<evidence type="ECO:0000259" key="2">
    <source>
        <dbReference type="Pfam" id="PF14261"/>
    </source>
</evidence>
<dbReference type="InterPro" id="IPR025587">
    <property type="entry name" value="DUF4351"/>
</dbReference>
<keyword evidence="4" id="KW-1185">Reference proteome</keyword>
<comment type="caution">
    <text evidence="3">The sequence shown here is derived from an EMBL/GenBank/DDBJ whole genome shotgun (WGS) entry which is preliminary data.</text>
</comment>
<dbReference type="InterPro" id="IPR006842">
    <property type="entry name" value="Transposase_31"/>
</dbReference>
<dbReference type="Pfam" id="PF14261">
    <property type="entry name" value="DUF4351"/>
    <property type="match status" value="1"/>
</dbReference>
<evidence type="ECO:0000313" key="3">
    <source>
        <dbReference type="EMBL" id="MCK0536112.1"/>
    </source>
</evidence>
<dbReference type="RefSeq" id="WP_246946997.1">
    <property type="nucleotide sequence ID" value="NZ_JALKII010000001.1"/>
</dbReference>
<evidence type="ECO:0000259" key="1">
    <source>
        <dbReference type="Pfam" id="PF04754"/>
    </source>
</evidence>
<dbReference type="Proteomes" id="UP001165524">
    <property type="component" value="Unassembled WGS sequence"/>
</dbReference>
<feature type="domain" description="Transposase (putative) YhgA-like" evidence="1">
    <location>
        <begin position="3"/>
        <end position="201"/>
    </location>
</feature>
<name>A0ABT0E3C1_9GAMM</name>
<dbReference type="PANTHER" id="PTHR34611">
    <property type="match status" value="1"/>
</dbReference>
<protein>
    <submittedName>
        <fullName evidence="3">Rpn family recombination-promoting nuclease/putative transposase</fullName>
    </submittedName>
</protein>
<accession>A0ABT0E3C1</accession>
<organism evidence="3 4">
    <name type="scientific">Alcanivorax quisquiliarum</name>
    <dbReference type="NCBI Taxonomy" id="2933565"/>
    <lineage>
        <taxon>Bacteria</taxon>
        <taxon>Pseudomonadati</taxon>
        <taxon>Pseudomonadota</taxon>
        <taxon>Gammaproteobacteria</taxon>
        <taxon>Oceanospirillales</taxon>
        <taxon>Alcanivoracaceae</taxon>
        <taxon>Alcanivorax</taxon>
    </lineage>
</organism>
<dbReference type="InterPro" id="IPR051699">
    <property type="entry name" value="Rpn/YhgA-like_nuclease"/>
</dbReference>
<gene>
    <name evidence="3" type="ORF">MU846_00110</name>
</gene>
<reference evidence="3" key="1">
    <citation type="submission" date="2022-04" db="EMBL/GenBank/DDBJ databases">
        <title>Alcanivorax sp. CY1518 draft genome sequence.</title>
        <authorList>
            <person name="Zhao G."/>
            <person name="An M."/>
        </authorList>
    </citation>
    <scope>NUCLEOTIDE SEQUENCE</scope>
    <source>
        <strain evidence="3">CY1518</strain>
    </source>
</reference>
<evidence type="ECO:0000313" key="4">
    <source>
        <dbReference type="Proteomes" id="UP001165524"/>
    </source>
</evidence>